<accession>A0A6P2BS75</accession>
<dbReference type="AlphaFoldDB" id="A0A6P2BS75"/>
<keyword evidence="2" id="KW-0472">Membrane</keyword>
<evidence type="ECO:0000256" key="1">
    <source>
        <dbReference type="SAM" id="MobiDB-lite"/>
    </source>
</evidence>
<dbReference type="OrthoDB" id="9758751at2"/>
<dbReference type="EMBL" id="RPFW01000006">
    <property type="protein sequence ID" value="TVZ01507.1"/>
    <property type="molecule type" value="Genomic_DNA"/>
</dbReference>
<gene>
    <name evidence="3" type="ORF">EAS64_28795</name>
</gene>
<keyword evidence="2" id="KW-0812">Transmembrane</keyword>
<feature type="region of interest" description="Disordered" evidence="1">
    <location>
        <begin position="570"/>
        <end position="597"/>
    </location>
</feature>
<reference evidence="3 4" key="1">
    <citation type="submission" date="2018-11" db="EMBL/GenBank/DDBJ databases">
        <title>Trebonia kvetii gen.nov., sp.nov., a novel acidophilic actinobacterium, and proposal of the new actinobacterial family Treboniaceae fam. nov.</title>
        <authorList>
            <person name="Rapoport D."/>
            <person name="Sagova-Mareckova M."/>
            <person name="Sedlacek I."/>
            <person name="Provaznik J."/>
            <person name="Kralova S."/>
            <person name="Pavlinic D."/>
            <person name="Benes V."/>
            <person name="Kopecky J."/>
        </authorList>
    </citation>
    <scope>NUCLEOTIDE SEQUENCE [LARGE SCALE GENOMIC DNA]</scope>
    <source>
        <strain evidence="3 4">15Tr583</strain>
    </source>
</reference>
<proteinExistence type="predicted"/>
<comment type="caution">
    <text evidence="3">The sequence shown here is derived from an EMBL/GenBank/DDBJ whole genome shotgun (WGS) entry which is preliminary data.</text>
</comment>
<protein>
    <submittedName>
        <fullName evidence="3">Uncharacterized protein</fullName>
    </submittedName>
</protein>
<sequence length="597" mass="60793">MTLGTVPETGALPRRGRRLIPAGVPRRGEVLAVFAVTIVVGHLVFAPVTLVVATVLAAAGKASRWRLWWLLLPAGVGLAWLLARGPGSALAGFTAWPSGILGSLHGQLAGHPAAYQEHPPAGLRLAWHSLPAQLPIALICGAAEAAVLGWLVWLQTDEWAVPAPRPGVLAAVRGRVAAATIRAGVVLTRDGCALGVVPATGAVAELSWDEMSGGLLITSDDSRNVTLASLQVVHAALRRRKALIVIDLSDAADPNDTAGLVRALTAACLATGTPLQTDGSTTGLVASADGAGAGFEEMTGRGAQAAGGRGGASASRLWGRAREDPPGSPRAVRAPVDLHQVILERSAARLPADSPEEAARASADLAALAQHLRAIGVDGDGLVWIPRGELMSAEDMATLLRDAPAAGLSVLLGATSPAAAADLAGLVGATLALRVTDPALASRLAELTGTRMVPASAAAALAGMAGAPAGSWSPPGMPTMPAFPAPPATAMPRATAMPPATAMPAAASAQAAGTALPGVPAMPGTDLMRCPVIPPRTLRALRRGEFVLAVNVPHRRLIALGRFIPARLPRRAEPPHRDKSPYREAPPSWTAPEVAGS</sequence>
<organism evidence="3 4">
    <name type="scientific">Trebonia kvetii</name>
    <dbReference type="NCBI Taxonomy" id="2480626"/>
    <lineage>
        <taxon>Bacteria</taxon>
        <taxon>Bacillati</taxon>
        <taxon>Actinomycetota</taxon>
        <taxon>Actinomycetes</taxon>
        <taxon>Streptosporangiales</taxon>
        <taxon>Treboniaceae</taxon>
        <taxon>Trebonia</taxon>
    </lineage>
</organism>
<dbReference type="Proteomes" id="UP000460272">
    <property type="component" value="Unassembled WGS sequence"/>
</dbReference>
<keyword evidence="2" id="KW-1133">Transmembrane helix</keyword>
<feature type="transmembrane region" description="Helical" evidence="2">
    <location>
        <begin position="31"/>
        <end position="58"/>
    </location>
</feature>
<keyword evidence="4" id="KW-1185">Reference proteome</keyword>
<feature type="transmembrane region" description="Helical" evidence="2">
    <location>
        <begin position="65"/>
        <end position="83"/>
    </location>
</feature>
<dbReference type="RefSeq" id="WP_145858163.1">
    <property type="nucleotide sequence ID" value="NZ_RPFW01000006.1"/>
</dbReference>
<feature type="compositionally biased region" description="Basic and acidic residues" evidence="1">
    <location>
        <begin position="570"/>
        <end position="582"/>
    </location>
</feature>
<name>A0A6P2BS75_9ACTN</name>
<evidence type="ECO:0000313" key="3">
    <source>
        <dbReference type="EMBL" id="TVZ01507.1"/>
    </source>
</evidence>
<evidence type="ECO:0000313" key="4">
    <source>
        <dbReference type="Proteomes" id="UP000460272"/>
    </source>
</evidence>
<evidence type="ECO:0000256" key="2">
    <source>
        <dbReference type="SAM" id="Phobius"/>
    </source>
</evidence>